<dbReference type="Proteomes" id="UP000827986">
    <property type="component" value="Unassembled WGS sequence"/>
</dbReference>
<dbReference type="EMBL" id="JAHDVG010000483">
    <property type="protein sequence ID" value="KAH1171778.1"/>
    <property type="molecule type" value="Genomic_DNA"/>
</dbReference>
<dbReference type="AlphaFoldDB" id="A0A9D4AV08"/>
<accession>A0A9D4AV08</accession>
<name>A0A9D4AV08_9SAUR</name>
<reference evidence="1" key="1">
    <citation type="submission" date="2021-09" db="EMBL/GenBank/DDBJ databases">
        <title>The genome of Mauremys mutica provides insights into the evolution of semi-aquatic lifestyle.</title>
        <authorList>
            <person name="Gong S."/>
            <person name="Gao Y."/>
        </authorList>
    </citation>
    <scope>NUCLEOTIDE SEQUENCE</scope>
    <source>
        <strain evidence="1">MM-2020</strain>
        <tissue evidence="1">Muscle</tissue>
    </source>
</reference>
<proteinExistence type="predicted"/>
<evidence type="ECO:0000313" key="2">
    <source>
        <dbReference type="Proteomes" id="UP000827986"/>
    </source>
</evidence>
<keyword evidence="2" id="KW-1185">Reference proteome</keyword>
<evidence type="ECO:0000313" key="1">
    <source>
        <dbReference type="EMBL" id="KAH1171778.1"/>
    </source>
</evidence>
<gene>
    <name evidence="1" type="ORF">KIL84_007396</name>
</gene>
<organism evidence="1 2">
    <name type="scientific">Mauremys mutica</name>
    <name type="common">yellowpond turtle</name>
    <dbReference type="NCBI Taxonomy" id="74926"/>
    <lineage>
        <taxon>Eukaryota</taxon>
        <taxon>Metazoa</taxon>
        <taxon>Chordata</taxon>
        <taxon>Craniata</taxon>
        <taxon>Vertebrata</taxon>
        <taxon>Euteleostomi</taxon>
        <taxon>Archelosauria</taxon>
        <taxon>Testudinata</taxon>
        <taxon>Testudines</taxon>
        <taxon>Cryptodira</taxon>
        <taxon>Durocryptodira</taxon>
        <taxon>Testudinoidea</taxon>
        <taxon>Geoemydidae</taxon>
        <taxon>Geoemydinae</taxon>
        <taxon>Mauremys</taxon>
    </lineage>
</organism>
<sequence length="162" mass="18175">MPMSRGCKDLSRTGLYQACMGRGTSIQRCWGPLKTPREKAWEASFLLHKQPPLPALTGSRPHPSGCTGRMLRCTFGSLSYQPKQVEDGHLVAAQSKALRSKRLLRRWRGGAECSNTGHLPTIKHDPTHAREIRILEQRAVTLLLPLLTALAPRRDPSWLFFP</sequence>
<protein>
    <submittedName>
        <fullName evidence="1">Uncharacterized protein</fullName>
    </submittedName>
</protein>
<comment type="caution">
    <text evidence="1">The sequence shown here is derived from an EMBL/GenBank/DDBJ whole genome shotgun (WGS) entry which is preliminary data.</text>
</comment>